<dbReference type="EMBL" id="LUCV01000011">
    <property type="protein sequence ID" value="OAI93420.1"/>
    <property type="molecule type" value="Genomic_DNA"/>
</dbReference>
<accession>A0A177SSV2</accession>
<comment type="caution">
    <text evidence="9">The sequence shown here is derived from an EMBL/GenBank/DDBJ whole genome shotgun (WGS) entry which is preliminary data.</text>
</comment>
<feature type="binding site" evidence="8">
    <location>
        <position position="49"/>
    </location>
    <ligand>
        <name>O2</name>
        <dbReference type="ChEBI" id="CHEBI:15379"/>
    </ligand>
</feature>
<gene>
    <name evidence="8" type="primary">nbaC</name>
    <name evidence="9" type="ORF">AYO28_13540</name>
</gene>
<sequence>MDKHHFGAPFNFNRWIDEHAHLLKPPVNNQQIWQGSDYMVTVVGGPNQRTDFHDDPVEEFFYQFKGNAYLNIWDQGRYERVDLKEGDIYLMAPHVIHSPQRPEPGSLCLVVEHRRPEGQYDALQWSCARCGTVVRRYELRLKSIVADLPPVYDQFYATSDEERRCPGCGEIHPGRDWQTWHKTLREIHGV</sequence>
<feature type="binding site" evidence="8">
    <location>
        <position position="97"/>
    </location>
    <ligand>
        <name>Fe cation</name>
        <dbReference type="ChEBI" id="CHEBI:24875"/>
        <label>1</label>
        <note>catalytic</note>
    </ligand>
</feature>
<proteinExistence type="inferred from homology"/>
<dbReference type="GO" id="GO:0009435">
    <property type="term" value="P:NAD+ biosynthetic process"/>
    <property type="evidence" value="ECO:0007669"/>
    <property type="project" value="UniProtKB-UniPathway"/>
</dbReference>
<feature type="binding site" evidence="8">
    <location>
        <position position="59"/>
    </location>
    <ligand>
        <name>substrate</name>
    </ligand>
</feature>
<feature type="binding site" evidence="8">
    <location>
        <position position="53"/>
    </location>
    <ligand>
        <name>Fe cation</name>
        <dbReference type="ChEBI" id="CHEBI:24875"/>
        <label>1</label>
        <note>catalytic</note>
    </ligand>
</feature>
<dbReference type="GO" id="GO:0006569">
    <property type="term" value="P:L-tryptophan catabolic process"/>
    <property type="evidence" value="ECO:0007669"/>
    <property type="project" value="UniProtKB-UniRule"/>
</dbReference>
<dbReference type="EC" id="1.13.11.6" evidence="8"/>
<evidence type="ECO:0000313" key="9">
    <source>
        <dbReference type="EMBL" id="OAI93420.1"/>
    </source>
</evidence>
<reference evidence="9 10" key="1">
    <citation type="submission" date="2016-03" db="EMBL/GenBank/DDBJ databases">
        <title>Draft Genome Assembly of Pseudomonas putida strain CBF10-2.</title>
        <authorList>
            <person name="Iyer R.S."/>
            <person name="Damania A."/>
        </authorList>
    </citation>
    <scope>NUCLEOTIDE SEQUENCE [LARGE SCALE GENOMIC DNA]</scope>
    <source>
        <strain evidence="9 10">CBF10-2</strain>
    </source>
</reference>
<keyword evidence="4 8" id="KW-0479">Metal-binding</keyword>
<dbReference type="Proteomes" id="UP000077752">
    <property type="component" value="Unassembled WGS sequence"/>
</dbReference>
<comment type="similarity">
    <text evidence="8">Belongs to the 3-HAO family.</text>
</comment>
<dbReference type="AlphaFoldDB" id="A0A177SSV2"/>
<evidence type="ECO:0000256" key="5">
    <source>
        <dbReference type="ARBA" id="ARBA00022964"/>
    </source>
</evidence>
<dbReference type="PANTHER" id="PTHR15497">
    <property type="entry name" value="3-HYDROXYANTHRANILATE 3,4-DIOXYGENASE"/>
    <property type="match status" value="1"/>
</dbReference>
<dbReference type="SUPFAM" id="SSF51182">
    <property type="entry name" value="RmlC-like cupins"/>
    <property type="match status" value="1"/>
</dbReference>
<keyword evidence="5 8" id="KW-0223">Dioxygenase</keyword>
<dbReference type="Gene3D" id="2.60.120.10">
    <property type="entry name" value="Jelly Rolls"/>
    <property type="match status" value="1"/>
</dbReference>
<evidence type="ECO:0000256" key="3">
    <source>
        <dbReference type="ARBA" id="ARBA00022642"/>
    </source>
</evidence>
<comment type="caution">
    <text evidence="8">Lacks conserved residue(s) required for the propagation of feature annotation.</text>
</comment>
<dbReference type="HAMAP" id="MF_00825">
    <property type="entry name" value="3_HAO"/>
    <property type="match status" value="1"/>
</dbReference>
<dbReference type="PANTHER" id="PTHR15497:SF1">
    <property type="entry name" value="3-HYDROXYANTHRANILATE 3,4-DIOXYGENASE"/>
    <property type="match status" value="1"/>
</dbReference>
<dbReference type="RefSeq" id="WP_064302267.1">
    <property type="nucleotide sequence ID" value="NZ_LUCV01000011.1"/>
</dbReference>
<evidence type="ECO:0000256" key="8">
    <source>
        <dbReference type="HAMAP-Rule" id="MF_00825"/>
    </source>
</evidence>
<comment type="catalytic activity">
    <reaction evidence="8">
        <text>3-hydroxyanthranilate + O2 = (2Z,4Z)-2-amino-3-carboxymuconate 6-semialdehyde</text>
        <dbReference type="Rhea" id="RHEA:17953"/>
        <dbReference type="ChEBI" id="CHEBI:15379"/>
        <dbReference type="ChEBI" id="CHEBI:36559"/>
        <dbReference type="ChEBI" id="CHEBI:77612"/>
        <dbReference type="EC" id="1.13.11.6"/>
    </reaction>
</comment>
<dbReference type="GO" id="GO:0043420">
    <property type="term" value="P:anthranilate metabolic process"/>
    <property type="evidence" value="ECO:0007669"/>
    <property type="project" value="UniProtKB-UniRule"/>
</dbReference>
<dbReference type="NCBIfam" id="TIGR03037">
    <property type="entry name" value="anthran_nbaC"/>
    <property type="match status" value="1"/>
</dbReference>
<dbReference type="InterPro" id="IPR011051">
    <property type="entry name" value="RmlC_Cupin_sf"/>
</dbReference>
<feature type="binding site" evidence="8">
    <location>
        <position position="101"/>
    </location>
    <ligand>
        <name>substrate</name>
    </ligand>
</feature>
<name>A0A177SSV2_PSEPU</name>
<dbReference type="Pfam" id="PF06052">
    <property type="entry name" value="3-HAO"/>
    <property type="match status" value="1"/>
</dbReference>
<protein>
    <recommendedName>
        <fullName evidence="8">3-hydroxyanthranilate 3,4-dioxygenase</fullName>
        <ecNumber evidence="8">1.13.11.6</ecNumber>
    </recommendedName>
    <alternativeName>
        <fullName evidence="8">3-hydroxyanthranilate oxygenase</fullName>
        <shortName evidence="8">3-HAO</shortName>
    </alternativeName>
    <alternativeName>
        <fullName evidence="8">3-hydroxyanthranilic acid dioxygenase</fullName>
        <shortName evidence="8">HAD</shortName>
    </alternativeName>
</protein>
<evidence type="ECO:0000313" key="10">
    <source>
        <dbReference type="Proteomes" id="UP000077752"/>
    </source>
</evidence>
<dbReference type="NCBIfam" id="NF009763">
    <property type="entry name" value="PRK13264.1"/>
    <property type="match status" value="1"/>
</dbReference>
<keyword evidence="6 8" id="KW-0560">Oxidoreductase</keyword>
<comment type="pathway">
    <text evidence="8">Cofactor biosynthesis; NAD(+) biosynthesis; quinolinate from L-kynurenine: step 3/3.</text>
</comment>
<keyword evidence="7 8" id="KW-0408">Iron</keyword>
<dbReference type="InterPro" id="IPR010329">
    <property type="entry name" value="3hydroanth_dOase"/>
</dbReference>
<dbReference type="UniPathway" id="UPA00253">
    <property type="reaction ID" value="UER00330"/>
</dbReference>
<evidence type="ECO:0000256" key="1">
    <source>
        <dbReference type="ARBA" id="ARBA00001954"/>
    </source>
</evidence>
<dbReference type="GO" id="GO:0019805">
    <property type="term" value="P:quinolinate biosynthetic process"/>
    <property type="evidence" value="ECO:0007669"/>
    <property type="project" value="UniProtKB-UniRule"/>
</dbReference>
<feature type="binding site" evidence="8">
    <location>
        <position position="112"/>
    </location>
    <ligand>
        <name>substrate</name>
    </ligand>
</feature>
<dbReference type="GO" id="GO:0000334">
    <property type="term" value="F:3-hydroxyanthranilate 3,4-dioxygenase activity"/>
    <property type="evidence" value="ECO:0007669"/>
    <property type="project" value="UniProtKB-UniRule"/>
</dbReference>
<feature type="binding site" evidence="8">
    <location>
        <position position="59"/>
    </location>
    <ligand>
        <name>Fe cation</name>
        <dbReference type="ChEBI" id="CHEBI:24875"/>
        <label>1</label>
        <note>catalytic</note>
    </ligand>
</feature>
<organism evidence="9 10">
    <name type="scientific">Pseudomonas putida</name>
    <name type="common">Arthrobacter siderocapsulatus</name>
    <dbReference type="NCBI Taxonomy" id="303"/>
    <lineage>
        <taxon>Bacteria</taxon>
        <taxon>Pseudomonadati</taxon>
        <taxon>Pseudomonadota</taxon>
        <taxon>Gammaproteobacteria</taxon>
        <taxon>Pseudomonadales</taxon>
        <taxon>Pseudomonadaceae</taxon>
        <taxon>Pseudomonas</taxon>
    </lineage>
</organism>
<dbReference type="CDD" id="cd06123">
    <property type="entry name" value="cupin_HAO"/>
    <property type="match status" value="1"/>
</dbReference>
<keyword evidence="3 8" id="KW-0662">Pyridine nucleotide biosynthesis</keyword>
<dbReference type="InterPro" id="IPR014710">
    <property type="entry name" value="RmlC-like_jellyroll"/>
</dbReference>
<comment type="cofactor">
    <cofactor evidence="1 8">
        <name>Fe(2+)</name>
        <dbReference type="ChEBI" id="CHEBI:29033"/>
    </cofactor>
</comment>
<evidence type="ECO:0000256" key="6">
    <source>
        <dbReference type="ARBA" id="ARBA00023002"/>
    </source>
</evidence>
<evidence type="ECO:0000256" key="2">
    <source>
        <dbReference type="ARBA" id="ARBA00002752"/>
    </source>
</evidence>
<evidence type="ECO:0000256" key="4">
    <source>
        <dbReference type="ARBA" id="ARBA00022723"/>
    </source>
</evidence>
<evidence type="ECO:0000256" key="7">
    <source>
        <dbReference type="ARBA" id="ARBA00023004"/>
    </source>
</evidence>
<comment type="function">
    <text evidence="2 8">Catalyzes the oxidative ring opening of 3-hydroxyanthranilate to 2-amino-3-carboxymuconate semialdehyde, which spontaneously cyclizes to quinolinate.</text>
</comment>
<dbReference type="GO" id="GO:0008198">
    <property type="term" value="F:ferrous iron binding"/>
    <property type="evidence" value="ECO:0007669"/>
    <property type="project" value="UniProtKB-UniRule"/>
</dbReference>
<comment type="subunit">
    <text evidence="8">Homodimer.</text>
</comment>